<dbReference type="EC" id="5.2.1.8" evidence="2 5"/>
<feature type="chain" id="PRO_5035235299" description="peptidylprolyl isomerase" evidence="6">
    <location>
        <begin position="21"/>
        <end position="235"/>
    </location>
</feature>
<reference evidence="8" key="1">
    <citation type="submission" date="2021-05" db="EMBL/GenBank/DDBJ databases">
        <title>The genome of the haptophyte Pavlova lutheri (Diacronema luteri, Pavlovales) - a model for lipid biosynthesis in eukaryotic algae.</title>
        <authorList>
            <person name="Hulatt C.J."/>
            <person name="Posewitz M.C."/>
        </authorList>
    </citation>
    <scope>NUCLEOTIDE SEQUENCE</scope>
    <source>
        <strain evidence="8">NIVA-4/92</strain>
    </source>
</reference>
<comment type="caution">
    <text evidence="8">The sequence shown here is derived from an EMBL/GenBank/DDBJ whole genome shotgun (WGS) entry which is preliminary data.</text>
</comment>
<dbReference type="AlphaFoldDB" id="A0A8J5XKR7"/>
<keyword evidence="6" id="KW-0732">Signal</keyword>
<evidence type="ECO:0000256" key="5">
    <source>
        <dbReference type="PROSITE-ProRule" id="PRU00277"/>
    </source>
</evidence>
<evidence type="ECO:0000313" key="8">
    <source>
        <dbReference type="EMBL" id="KAG8464820.1"/>
    </source>
</evidence>
<sequence>MAVAHVALVVIGLMPAPRVAPPTTALARRHLALRLPAALLALRAAARPRRAAAADAAVLRDDAGFRYFDFRAGEGDTPRWGQLLTINYAGYTVQPDGSLRVFDSSFARGEPYFVKHGNGQTIKGLELAVHTMRVGGRRRVVLPQETLGFNLGALGPLPPKKAVRERLQDEISSIERAGRAVDLVYDVELLTVMDDVLDRGLYEDISVSTAQQEAGVTLEQVLRDAAARPGPPGPP</sequence>
<evidence type="ECO:0000256" key="4">
    <source>
        <dbReference type="ARBA" id="ARBA00023235"/>
    </source>
</evidence>
<dbReference type="Gene3D" id="3.10.50.40">
    <property type="match status" value="1"/>
</dbReference>
<evidence type="ECO:0000313" key="9">
    <source>
        <dbReference type="Proteomes" id="UP000751190"/>
    </source>
</evidence>
<keyword evidence="3 5" id="KW-0697">Rotamase</keyword>
<keyword evidence="9" id="KW-1185">Reference proteome</keyword>
<dbReference type="PROSITE" id="PS50059">
    <property type="entry name" value="FKBP_PPIASE"/>
    <property type="match status" value="1"/>
</dbReference>
<comment type="catalytic activity">
    <reaction evidence="1 5">
        <text>[protein]-peptidylproline (omega=180) = [protein]-peptidylproline (omega=0)</text>
        <dbReference type="Rhea" id="RHEA:16237"/>
        <dbReference type="Rhea" id="RHEA-COMP:10747"/>
        <dbReference type="Rhea" id="RHEA-COMP:10748"/>
        <dbReference type="ChEBI" id="CHEBI:83833"/>
        <dbReference type="ChEBI" id="CHEBI:83834"/>
        <dbReference type="EC" id="5.2.1.8"/>
    </reaction>
</comment>
<protein>
    <recommendedName>
        <fullName evidence="2 5">peptidylprolyl isomerase</fullName>
        <ecNumber evidence="2 5">5.2.1.8</ecNumber>
    </recommendedName>
</protein>
<dbReference type="SUPFAM" id="SSF54534">
    <property type="entry name" value="FKBP-like"/>
    <property type="match status" value="1"/>
</dbReference>
<dbReference type="InterPro" id="IPR046357">
    <property type="entry name" value="PPIase_dom_sf"/>
</dbReference>
<gene>
    <name evidence="8" type="ORF">KFE25_010188</name>
</gene>
<evidence type="ECO:0000256" key="6">
    <source>
        <dbReference type="SAM" id="SignalP"/>
    </source>
</evidence>
<evidence type="ECO:0000259" key="7">
    <source>
        <dbReference type="PROSITE" id="PS50059"/>
    </source>
</evidence>
<organism evidence="8 9">
    <name type="scientific">Diacronema lutheri</name>
    <name type="common">Unicellular marine alga</name>
    <name type="synonym">Monochrysis lutheri</name>
    <dbReference type="NCBI Taxonomy" id="2081491"/>
    <lineage>
        <taxon>Eukaryota</taxon>
        <taxon>Haptista</taxon>
        <taxon>Haptophyta</taxon>
        <taxon>Pavlovophyceae</taxon>
        <taxon>Pavlovales</taxon>
        <taxon>Pavlovaceae</taxon>
        <taxon>Diacronema</taxon>
    </lineage>
</organism>
<dbReference type="EMBL" id="JAGTXO010000012">
    <property type="protein sequence ID" value="KAG8464820.1"/>
    <property type="molecule type" value="Genomic_DNA"/>
</dbReference>
<dbReference type="PANTHER" id="PTHR43811">
    <property type="entry name" value="FKBP-TYPE PEPTIDYL-PROLYL CIS-TRANS ISOMERASE FKPA"/>
    <property type="match status" value="1"/>
</dbReference>
<feature type="signal peptide" evidence="6">
    <location>
        <begin position="1"/>
        <end position="20"/>
    </location>
</feature>
<dbReference type="InterPro" id="IPR001179">
    <property type="entry name" value="PPIase_FKBP_dom"/>
</dbReference>
<evidence type="ECO:0000256" key="1">
    <source>
        <dbReference type="ARBA" id="ARBA00000971"/>
    </source>
</evidence>
<evidence type="ECO:0000256" key="3">
    <source>
        <dbReference type="ARBA" id="ARBA00023110"/>
    </source>
</evidence>
<dbReference type="Pfam" id="PF00254">
    <property type="entry name" value="FKBP_C"/>
    <property type="match status" value="1"/>
</dbReference>
<dbReference type="Proteomes" id="UP000751190">
    <property type="component" value="Unassembled WGS sequence"/>
</dbReference>
<accession>A0A8J5XKR7</accession>
<proteinExistence type="predicted"/>
<dbReference type="PANTHER" id="PTHR43811:SF19">
    <property type="entry name" value="39 KDA FK506-BINDING NUCLEAR PROTEIN"/>
    <property type="match status" value="1"/>
</dbReference>
<name>A0A8J5XKR7_DIALT</name>
<keyword evidence="4 5" id="KW-0413">Isomerase</keyword>
<evidence type="ECO:0000256" key="2">
    <source>
        <dbReference type="ARBA" id="ARBA00013194"/>
    </source>
</evidence>
<dbReference type="OrthoDB" id="1902587at2759"/>
<feature type="domain" description="PPIase FKBP-type" evidence="7">
    <location>
        <begin position="81"/>
        <end position="193"/>
    </location>
</feature>
<dbReference type="OMA" id="LIRFHYV"/>
<dbReference type="GO" id="GO:0003755">
    <property type="term" value="F:peptidyl-prolyl cis-trans isomerase activity"/>
    <property type="evidence" value="ECO:0007669"/>
    <property type="project" value="UniProtKB-KW"/>
</dbReference>